<evidence type="ECO:0000313" key="2">
    <source>
        <dbReference type="Proteomes" id="UP000270924"/>
    </source>
</evidence>
<protein>
    <submittedName>
        <fullName evidence="1">Uncharacterized protein</fullName>
    </submittedName>
</protein>
<dbReference type="EMBL" id="UYWW01006628">
    <property type="protein sequence ID" value="VDM14851.1"/>
    <property type="molecule type" value="Genomic_DNA"/>
</dbReference>
<gene>
    <name evidence="1" type="ORF">WBA_LOCUS8237</name>
</gene>
<sequence>MMNGRNGIEMPTELIEVQCLPVPKNGIKHGIRIRILCNLKLTHISTCNIRNPEKYHWITNT</sequence>
<name>A0A3P7DXG7_WUCBA</name>
<dbReference type="Proteomes" id="UP000270924">
    <property type="component" value="Unassembled WGS sequence"/>
</dbReference>
<dbReference type="OrthoDB" id="10281348at2759"/>
<organism evidence="1 2">
    <name type="scientific">Wuchereria bancrofti</name>
    <dbReference type="NCBI Taxonomy" id="6293"/>
    <lineage>
        <taxon>Eukaryota</taxon>
        <taxon>Metazoa</taxon>
        <taxon>Ecdysozoa</taxon>
        <taxon>Nematoda</taxon>
        <taxon>Chromadorea</taxon>
        <taxon>Rhabditida</taxon>
        <taxon>Spirurina</taxon>
        <taxon>Spiruromorpha</taxon>
        <taxon>Filarioidea</taxon>
        <taxon>Onchocercidae</taxon>
        <taxon>Wuchereria</taxon>
    </lineage>
</organism>
<accession>A0A3P7DXG7</accession>
<proteinExistence type="predicted"/>
<evidence type="ECO:0000313" key="1">
    <source>
        <dbReference type="EMBL" id="VDM14851.1"/>
    </source>
</evidence>
<keyword evidence="2" id="KW-1185">Reference proteome</keyword>
<dbReference type="AlphaFoldDB" id="A0A3P7DXG7"/>
<reference evidence="1 2" key="1">
    <citation type="submission" date="2018-11" db="EMBL/GenBank/DDBJ databases">
        <authorList>
            <consortium name="Pathogen Informatics"/>
        </authorList>
    </citation>
    <scope>NUCLEOTIDE SEQUENCE [LARGE SCALE GENOMIC DNA]</scope>
</reference>
<dbReference type="InParanoid" id="A0A3P7DXG7"/>